<dbReference type="GO" id="GO:0043190">
    <property type="term" value="C:ATP-binding cassette (ABC) transporter complex"/>
    <property type="evidence" value="ECO:0007669"/>
    <property type="project" value="InterPro"/>
</dbReference>
<evidence type="ECO:0000256" key="2">
    <source>
        <dbReference type="ARBA" id="ARBA00022448"/>
    </source>
</evidence>
<dbReference type="Proteomes" id="UP000647416">
    <property type="component" value="Unassembled WGS sequence"/>
</dbReference>
<comment type="caution">
    <text evidence="9">The sequence shown here is derived from an EMBL/GenBank/DDBJ whole genome shotgun (WGS) entry which is preliminary data.</text>
</comment>
<proteinExistence type="inferred from homology"/>
<keyword evidence="6 7" id="KW-0472">Membrane</keyword>
<dbReference type="PROSITE" id="PS50928">
    <property type="entry name" value="ABC_TM1"/>
    <property type="match status" value="1"/>
</dbReference>
<keyword evidence="5 7" id="KW-1133">Transmembrane helix</keyword>
<dbReference type="EMBL" id="JACRTE010000004">
    <property type="protein sequence ID" value="MBC8596237.1"/>
    <property type="molecule type" value="Genomic_DNA"/>
</dbReference>
<reference evidence="9" key="1">
    <citation type="submission" date="2020-08" db="EMBL/GenBank/DDBJ databases">
        <title>Genome public.</title>
        <authorList>
            <person name="Liu C."/>
            <person name="Sun Q."/>
        </authorList>
    </citation>
    <scope>NUCLEOTIDE SEQUENCE</scope>
    <source>
        <strain evidence="9">NSJ-50</strain>
    </source>
</reference>
<dbReference type="InterPro" id="IPR043429">
    <property type="entry name" value="ArtM/GltK/GlnP/TcyL/YhdX-like"/>
</dbReference>
<dbReference type="InterPro" id="IPR000515">
    <property type="entry name" value="MetI-like"/>
</dbReference>
<evidence type="ECO:0000256" key="1">
    <source>
        <dbReference type="ARBA" id="ARBA00004651"/>
    </source>
</evidence>
<evidence type="ECO:0000313" key="9">
    <source>
        <dbReference type="EMBL" id="MBC8596237.1"/>
    </source>
</evidence>
<accession>A0A926FBH5</accession>
<evidence type="ECO:0000313" key="10">
    <source>
        <dbReference type="Proteomes" id="UP000647416"/>
    </source>
</evidence>
<evidence type="ECO:0000259" key="8">
    <source>
        <dbReference type="PROSITE" id="PS50928"/>
    </source>
</evidence>
<dbReference type="PANTHER" id="PTHR30614">
    <property type="entry name" value="MEMBRANE COMPONENT OF AMINO ACID ABC TRANSPORTER"/>
    <property type="match status" value="1"/>
</dbReference>
<protein>
    <submittedName>
        <fullName evidence="9">Amino acid ABC transporter permease</fullName>
    </submittedName>
</protein>
<evidence type="ECO:0000256" key="4">
    <source>
        <dbReference type="ARBA" id="ARBA00022692"/>
    </source>
</evidence>
<keyword evidence="3" id="KW-1003">Cell membrane</keyword>
<name>A0A926FBH5_9FIRM</name>
<gene>
    <name evidence="9" type="ORF">H8706_05050</name>
</gene>
<sequence>MNFFEAFKAASPALLLGLKTTVQIAVISIILAIIVGIISCLMSISKFKPFAWIAKFYIWLIRGTPLLVQGFFIFYAFPQLMQTFIPSFRVNLYTACLTAFTANAGAYISEIFRGGILAVPKGQMEAARSLGLSKGKAMIKVILPQAFKISIPSLVNQCIITLKDTSILCALGLKDMVYHAKNIVSLGGNSPLAIWSIVAIFYLAVVTVLSLLSSFLERRLNYAKGTNKKSA</sequence>
<dbReference type="CDD" id="cd06261">
    <property type="entry name" value="TM_PBP2"/>
    <property type="match status" value="1"/>
</dbReference>
<dbReference type="AlphaFoldDB" id="A0A926FBH5"/>
<feature type="transmembrane region" description="Helical" evidence="7">
    <location>
        <begin position="20"/>
        <end position="44"/>
    </location>
</feature>
<organism evidence="9 10">
    <name type="scientific">Qingrenia yutianensis</name>
    <dbReference type="NCBI Taxonomy" id="2763676"/>
    <lineage>
        <taxon>Bacteria</taxon>
        <taxon>Bacillati</taxon>
        <taxon>Bacillota</taxon>
        <taxon>Clostridia</taxon>
        <taxon>Eubacteriales</taxon>
        <taxon>Oscillospiraceae</taxon>
        <taxon>Qingrenia</taxon>
    </lineage>
</organism>
<keyword evidence="10" id="KW-1185">Reference proteome</keyword>
<evidence type="ECO:0000256" key="7">
    <source>
        <dbReference type="RuleBase" id="RU363032"/>
    </source>
</evidence>
<dbReference type="PANTHER" id="PTHR30614:SF46">
    <property type="entry name" value="ABC TRANSPORTER MEMBRANE SPANNING PERMEASE-GLUTAMINE TRANSPORT"/>
    <property type="match status" value="1"/>
</dbReference>
<keyword evidence="2 7" id="KW-0813">Transport</keyword>
<dbReference type="Pfam" id="PF00528">
    <property type="entry name" value="BPD_transp_1"/>
    <property type="match status" value="1"/>
</dbReference>
<dbReference type="InterPro" id="IPR010065">
    <property type="entry name" value="AA_ABC_transptr_permease_3TM"/>
</dbReference>
<dbReference type="GO" id="GO:0006865">
    <property type="term" value="P:amino acid transport"/>
    <property type="evidence" value="ECO:0007669"/>
    <property type="project" value="TreeGrafter"/>
</dbReference>
<comment type="similarity">
    <text evidence="7">Belongs to the binding-protein-dependent transport system permease family.</text>
</comment>
<dbReference type="RefSeq" id="WP_178347704.1">
    <property type="nucleotide sequence ID" value="NZ_JACRTE010000004.1"/>
</dbReference>
<dbReference type="GO" id="GO:0022857">
    <property type="term" value="F:transmembrane transporter activity"/>
    <property type="evidence" value="ECO:0007669"/>
    <property type="project" value="InterPro"/>
</dbReference>
<feature type="transmembrane region" description="Helical" evidence="7">
    <location>
        <begin position="192"/>
        <end position="216"/>
    </location>
</feature>
<dbReference type="SUPFAM" id="SSF161098">
    <property type="entry name" value="MetI-like"/>
    <property type="match status" value="1"/>
</dbReference>
<feature type="domain" description="ABC transmembrane type-1" evidence="8">
    <location>
        <begin position="18"/>
        <end position="213"/>
    </location>
</feature>
<evidence type="ECO:0000256" key="3">
    <source>
        <dbReference type="ARBA" id="ARBA00022475"/>
    </source>
</evidence>
<evidence type="ECO:0000256" key="5">
    <source>
        <dbReference type="ARBA" id="ARBA00022989"/>
    </source>
</evidence>
<comment type="subcellular location">
    <subcellularLocation>
        <location evidence="1 7">Cell membrane</location>
        <topology evidence="1 7">Multi-pass membrane protein</topology>
    </subcellularLocation>
</comment>
<keyword evidence="4 7" id="KW-0812">Transmembrane</keyword>
<evidence type="ECO:0000256" key="6">
    <source>
        <dbReference type="ARBA" id="ARBA00023136"/>
    </source>
</evidence>
<feature type="transmembrane region" description="Helical" evidence="7">
    <location>
        <begin position="56"/>
        <end position="77"/>
    </location>
</feature>
<dbReference type="NCBIfam" id="TIGR01726">
    <property type="entry name" value="HEQRo_perm_3TM"/>
    <property type="match status" value="1"/>
</dbReference>
<dbReference type="InterPro" id="IPR035906">
    <property type="entry name" value="MetI-like_sf"/>
</dbReference>
<dbReference type="Gene3D" id="1.10.3720.10">
    <property type="entry name" value="MetI-like"/>
    <property type="match status" value="1"/>
</dbReference>